<sequence length="533" mass="60436">MPSTPSITQETTRICVYLHETDFLWLYDAIGTGNPVNVFSQLAEIVRKFIGRESLLSAKLFKKYGEAPDFTSPVDSSHVTLESKTRGPAFVSRVKYQTDFKPYELPKATASPLDLRSARFNALEALRAPNRQLKLLLATAFPMDNIQKCRHLLPESDANRQDLVIRSKKKNSMAAESKASTAKKAPSPSLFEQLAGLAYLVFASVVFFLNWFYDDTYTDGPFRVLRRCFLERMRVFVVIRRVNSVRGTCSGFLKAFDKHMNLVLLDVTQECIPLCTHERLMREVREGKRTISDAVFSAANGRRNRCIFASAGGTQREYVKQLFIRGDNVVSVSAEYVVGGKRRVRRGLPCNVSERDGRGETLITRTGARAMMKIRLCLTLQHPKIVRFIGVTWSTVVDISMFMDYLPQGDLSSLLERQRERERLVARAQDGYIWFATDGPIKCKSLLALDIAEALVYLHSFERPIIHRDLKPKNVPLSASWEAKVTDFGTSRALKENDQTLTAEIGTVAWLNRKFFSGNTVPRKQMFIRLTCS</sequence>
<organism evidence="1 2">
    <name type="scientific">Peronosclerospora sorghi</name>
    <dbReference type="NCBI Taxonomy" id="230839"/>
    <lineage>
        <taxon>Eukaryota</taxon>
        <taxon>Sar</taxon>
        <taxon>Stramenopiles</taxon>
        <taxon>Oomycota</taxon>
        <taxon>Peronosporomycetes</taxon>
        <taxon>Peronosporales</taxon>
        <taxon>Peronosporaceae</taxon>
        <taxon>Peronosclerospora</taxon>
    </lineage>
</organism>
<evidence type="ECO:0000313" key="2">
    <source>
        <dbReference type="Proteomes" id="UP001163321"/>
    </source>
</evidence>
<keyword evidence="2" id="KW-1185">Reference proteome</keyword>
<comment type="caution">
    <text evidence="1">The sequence shown here is derived from an EMBL/GenBank/DDBJ whole genome shotgun (WGS) entry which is preliminary data.</text>
</comment>
<accession>A0ACC0W2W3</accession>
<protein>
    <submittedName>
        <fullName evidence="1">Uncharacterized protein</fullName>
    </submittedName>
</protein>
<proteinExistence type="predicted"/>
<reference evidence="1 2" key="1">
    <citation type="journal article" date="2022" name="bioRxiv">
        <title>The genome of the oomycete Peronosclerospora sorghi, a cosmopolitan pathogen of maize and sorghum, is inflated with dispersed pseudogenes.</title>
        <authorList>
            <person name="Fletcher K."/>
            <person name="Martin F."/>
            <person name="Isakeit T."/>
            <person name="Cavanaugh K."/>
            <person name="Magill C."/>
            <person name="Michelmore R."/>
        </authorList>
    </citation>
    <scope>NUCLEOTIDE SEQUENCE [LARGE SCALE GENOMIC DNA]</scope>
    <source>
        <strain evidence="1">P6</strain>
    </source>
</reference>
<name>A0ACC0W2W3_9STRA</name>
<evidence type="ECO:0000313" key="1">
    <source>
        <dbReference type="EMBL" id="KAI9913074.1"/>
    </source>
</evidence>
<dbReference type="EMBL" id="CM047583">
    <property type="protein sequence ID" value="KAI9913074.1"/>
    <property type="molecule type" value="Genomic_DNA"/>
</dbReference>
<gene>
    <name evidence="1" type="ORF">PsorP6_005721</name>
</gene>
<dbReference type="Proteomes" id="UP001163321">
    <property type="component" value="Chromosome 4"/>
</dbReference>